<accession>A0A9P6RR96</accession>
<dbReference type="EMBL" id="JAAAIP010000066">
    <property type="protein sequence ID" value="KAG0327044.1"/>
    <property type="molecule type" value="Genomic_DNA"/>
</dbReference>
<evidence type="ECO:0000256" key="3">
    <source>
        <dbReference type="SAM" id="MobiDB-lite"/>
    </source>
</evidence>
<dbReference type="PRINTS" id="PR00452">
    <property type="entry name" value="SH3DOMAIN"/>
</dbReference>
<evidence type="ECO:0000259" key="4">
    <source>
        <dbReference type="PROSITE" id="PS50002"/>
    </source>
</evidence>
<evidence type="ECO:0000313" key="6">
    <source>
        <dbReference type="Proteomes" id="UP000738325"/>
    </source>
</evidence>
<dbReference type="CDD" id="cd00174">
    <property type="entry name" value="SH3"/>
    <property type="match status" value="1"/>
</dbReference>
<dbReference type="SUPFAM" id="SSF50044">
    <property type="entry name" value="SH3-domain"/>
    <property type="match status" value="1"/>
</dbReference>
<keyword evidence="6" id="KW-1185">Reference proteome</keyword>
<dbReference type="AlphaFoldDB" id="A0A9P6RR96"/>
<organism evidence="5 6">
    <name type="scientific">Dissophora globulifera</name>
    <dbReference type="NCBI Taxonomy" id="979702"/>
    <lineage>
        <taxon>Eukaryota</taxon>
        <taxon>Fungi</taxon>
        <taxon>Fungi incertae sedis</taxon>
        <taxon>Mucoromycota</taxon>
        <taxon>Mortierellomycotina</taxon>
        <taxon>Mortierellomycetes</taxon>
        <taxon>Mortierellales</taxon>
        <taxon>Mortierellaceae</taxon>
        <taxon>Dissophora</taxon>
    </lineage>
</organism>
<proteinExistence type="predicted"/>
<dbReference type="PROSITE" id="PS50002">
    <property type="entry name" value="SH3"/>
    <property type="match status" value="1"/>
</dbReference>
<evidence type="ECO:0000256" key="2">
    <source>
        <dbReference type="PROSITE-ProRule" id="PRU00192"/>
    </source>
</evidence>
<feature type="region of interest" description="Disordered" evidence="3">
    <location>
        <begin position="31"/>
        <end position="67"/>
    </location>
</feature>
<sequence length="155" mass="17905">MNQLSIDTGDLDVTDLVVAVRDFGYPKSHPFHFGNYPPEPAHEESDISEDVEDDDDDDGYDYQWDDHHTDTDVVEPMMYDNDVVEDAIDYDPTWTRIQTQGYVRALYDFEGENATELSFKEGESFWIHCRQFSGWLLAEINGIQGLVPENYVQLV</sequence>
<dbReference type="InterPro" id="IPR001452">
    <property type="entry name" value="SH3_domain"/>
</dbReference>
<reference evidence="5" key="1">
    <citation type="journal article" date="2020" name="Fungal Divers.">
        <title>Resolving the Mortierellaceae phylogeny through synthesis of multi-gene phylogenetics and phylogenomics.</title>
        <authorList>
            <person name="Vandepol N."/>
            <person name="Liber J."/>
            <person name="Desiro A."/>
            <person name="Na H."/>
            <person name="Kennedy M."/>
            <person name="Barry K."/>
            <person name="Grigoriev I.V."/>
            <person name="Miller A.N."/>
            <person name="O'Donnell K."/>
            <person name="Stajich J.E."/>
            <person name="Bonito G."/>
        </authorList>
    </citation>
    <scope>NUCLEOTIDE SEQUENCE</scope>
    <source>
        <strain evidence="5">REB-010B</strain>
    </source>
</reference>
<dbReference type="SMART" id="SM00326">
    <property type="entry name" value="SH3"/>
    <property type="match status" value="1"/>
</dbReference>
<evidence type="ECO:0000256" key="1">
    <source>
        <dbReference type="ARBA" id="ARBA00022443"/>
    </source>
</evidence>
<dbReference type="Pfam" id="PF14604">
    <property type="entry name" value="SH3_9"/>
    <property type="match status" value="1"/>
</dbReference>
<dbReference type="Proteomes" id="UP000738325">
    <property type="component" value="Unassembled WGS sequence"/>
</dbReference>
<keyword evidence="1 2" id="KW-0728">SH3 domain</keyword>
<feature type="domain" description="SH3" evidence="4">
    <location>
        <begin position="98"/>
        <end position="155"/>
    </location>
</feature>
<dbReference type="InterPro" id="IPR036028">
    <property type="entry name" value="SH3-like_dom_sf"/>
</dbReference>
<comment type="caution">
    <text evidence="5">The sequence shown here is derived from an EMBL/GenBank/DDBJ whole genome shotgun (WGS) entry which is preliminary data.</text>
</comment>
<name>A0A9P6RR96_9FUNG</name>
<dbReference type="OrthoDB" id="19092at2759"/>
<dbReference type="Gene3D" id="2.30.30.40">
    <property type="entry name" value="SH3 Domains"/>
    <property type="match status" value="1"/>
</dbReference>
<evidence type="ECO:0000313" key="5">
    <source>
        <dbReference type="EMBL" id="KAG0327044.1"/>
    </source>
</evidence>
<feature type="compositionally biased region" description="Acidic residues" evidence="3">
    <location>
        <begin position="46"/>
        <end position="60"/>
    </location>
</feature>
<protein>
    <recommendedName>
        <fullName evidence="4">SH3 domain-containing protein</fullName>
    </recommendedName>
</protein>
<gene>
    <name evidence="5" type="ORF">BGZ99_008494</name>
</gene>